<evidence type="ECO:0000256" key="1">
    <source>
        <dbReference type="SAM" id="MobiDB-lite"/>
    </source>
</evidence>
<feature type="compositionally biased region" description="Basic and acidic residues" evidence="1">
    <location>
        <begin position="40"/>
        <end position="61"/>
    </location>
</feature>
<dbReference type="PANTHER" id="PTHR33641:SF15">
    <property type="entry name" value="AVR9_CF-9 RAPIDLY ELICITED PROTEIN"/>
    <property type="match status" value="1"/>
</dbReference>
<dbReference type="AlphaFoldDB" id="A0A2I0AWS1"/>
<sequence>MDKLLAMSILSSSPAEIAGFWVNFPAICRKKTESNSVEDGDVKARGKGNDRRPPVKQERGRPSLAPEFDGLNCFETIVSY</sequence>
<dbReference type="PANTHER" id="PTHR33641">
    <property type="entry name" value="OS06G0133500 PROTEIN"/>
    <property type="match status" value="1"/>
</dbReference>
<name>A0A2I0AWS1_9ASPA</name>
<organism evidence="2 3">
    <name type="scientific">Apostasia shenzhenica</name>
    <dbReference type="NCBI Taxonomy" id="1088818"/>
    <lineage>
        <taxon>Eukaryota</taxon>
        <taxon>Viridiplantae</taxon>
        <taxon>Streptophyta</taxon>
        <taxon>Embryophyta</taxon>
        <taxon>Tracheophyta</taxon>
        <taxon>Spermatophyta</taxon>
        <taxon>Magnoliopsida</taxon>
        <taxon>Liliopsida</taxon>
        <taxon>Asparagales</taxon>
        <taxon>Orchidaceae</taxon>
        <taxon>Apostasioideae</taxon>
        <taxon>Apostasia</taxon>
    </lineage>
</organism>
<dbReference type="Proteomes" id="UP000236161">
    <property type="component" value="Unassembled WGS sequence"/>
</dbReference>
<accession>A0A2I0AWS1</accession>
<keyword evidence="3" id="KW-1185">Reference proteome</keyword>
<feature type="region of interest" description="Disordered" evidence="1">
    <location>
        <begin position="33"/>
        <end position="64"/>
    </location>
</feature>
<evidence type="ECO:0000313" key="2">
    <source>
        <dbReference type="EMBL" id="PKA59979.1"/>
    </source>
</evidence>
<evidence type="ECO:0000313" key="3">
    <source>
        <dbReference type="Proteomes" id="UP000236161"/>
    </source>
</evidence>
<proteinExistence type="predicted"/>
<dbReference type="EMBL" id="KZ451942">
    <property type="protein sequence ID" value="PKA59979.1"/>
    <property type="molecule type" value="Genomic_DNA"/>
</dbReference>
<dbReference type="OrthoDB" id="757625at2759"/>
<gene>
    <name evidence="2" type="ORF">AXF42_Ash009663</name>
</gene>
<protein>
    <submittedName>
        <fullName evidence="2">Uncharacterized protein</fullName>
    </submittedName>
</protein>
<reference evidence="2 3" key="1">
    <citation type="journal article" date="2017" name="Nature">
        <title>The Apostasia genome and the evolution of orchids.</title>
        <authorList>
            <person name="Zhang G.Q."/>
            <person name="Liu K.W."/>
            <person name="Li Z."/>
            <person name="Lohaus R."/>
            <person name="Hsiao Y.Y."/>
            <person name="Niu S.C."/>
            <person name="Wang J.Y."/>
            <person name="Lin Y.C."/>
            <person name="Xu Q."/>
            <person name="Chen L.J."/>
            <person name="Yoshida K."/>
            <person name="Fujiwara S."/>
            <person name="Wang Z.W."/>
            <person name="Zhang Y.Q."/>
            <person name="Mitsuda N."/>
            <person name="Wang M."/>
            <person name="Liu G.H."/>
            <person name="Pecoraro L."/>
            <person name="Huang H.X."/>
            <person name="Xiao X.J."/>
            <person name="Lin M."/>
            <person name="Wu X.Y."/>
            <person name="Wu W.L."/>
            <person name="Chen Y.Y."/>
            <person name="Chang S.B."/>
            <person name="Sakamoto S."/>
            <person name="Ohme-Takagi M."/>
            <person name="Yagi M."/>
            <person name="Zeng S.J."/>
            <person name="Shen C.Y."/>
            <person name="Yeh C.M."/>
            <person name="Luo Y.B."/>
            <person name="Tsai W.C."/>
            <person name="Van de Peer Y."/>
            <person name="Liu Z.J."/>
        </authorList>
    </citation>
    <scope>NUCLEOTIDE SEQUENCE [LARGE SCALE GENOMIC DNA]</scope>
    <source>
        <strain evidence="3">cv. Shenzhen</strain>
        <tissue evidence="2">Stem</tissue>
    </source>
</reference>